<reference evidence="2 3" key="1">
    <citation type="submission" date="2015-01" db="EMBL/GenBank/DDBJ databases">
        <title>The Genome Sequence of Cryptococcus gattii Ram5.</title>
        <authorList>
            <consortium name="The Broad Institute Genomics Platform"/>
            <person name="Cuomo C."/>
            <person name="Litvintseva A."/>
            <person name="Chen Y."/>
            <person name="Heitman J."/>
            <person name="Sun S."/>
            <person name="Springer D."/>
            <person name="Dromer F."/>
            <person name="Young S."/>
            <person name="Zeng Q."/>
            <person name="Gargeya S."/>
            <person name="Abouelleil A."/>
            <person name="Alvarado L."/>
            <person name="Chapman S.B."/>
            <person name="Gainer-Dewar J."/>
            <person name="Goldberg J."/>
            <person name="Griggs A."/>
            <person name="Gujja S."/>
            <person name="Hansen M."/>
            <person name="Howarth C."/>
            <person name="Imamovic A."/>
            <person name="Larimer J."/>
            <person name="Murphy C."/>
            <person name="Naylor J."/>
            <person name="Pearson M."/>
            <person name="Priest M."/>
            <person name="Roberts A."/>
            <person name="Saif S."/>
            <person name="Shea T."/>
            <person name="Sykes S."/>
            <person name="Wortman J."/>
            <person name="Nusbaum C."/>
            <person name="Birren B."/>
        </authorList>
    </citation>
    <scope>NUCLEOTIDE SEQUENCE [LARGE SCALE GENOMIC DNA]</scope>
    <source>
        <strain evidence="2 3">Ram5</strain>
    </source>
</reference>
<feature type="region of interest" description="Disordered" evidence="1">
    <location>
        <begin position="66"/>
        <end position="86"/>
    </location>
</feature>
<accession>A0A0D0U1Q9</accession>
<dbReference type="EMBL" id="KN847899">
    <property type="protein sequence ID" value="KIR42108.1"/>
    <property type="molecule type" value="Genomic_DNA"/>
</dbReference>
<evidence type="ECO:0000313" key="3">
    <source>
        <dbReference type="Proteomes" id="UP000053392"/>
    </source>
</evidence>
<evidence type="ECO:0000256" key="1">
    <source>
        <dbReference type="SAM" id="MobiDB-lite"/>
    </source>
</evidence>
<sequence length="86" mass="9762">MVLDKCPKAGCQATVKRKGWKPFRSVYGVEYNVKVVSLQYICAEHGGCSPSAETYWEERMPREQGLPLPIPRLDETNERSGMVTEE</sequence>
<name>A0A0D0U1Q9_9TREE</name>
<keyword evidence="3" id="KW-1185">Reference proteome</keyword>
<dbReference type="HOGENOM" id="CLU_2497837_0_0_1"/>
<dbReference type="AlphaFoldDB" id="A0A0D0U1Q9"/>
<dbReference type="Proteomes" id="UP000053392">
    <property type="component" value="Unassembled WGS sequence"/>
</dbReference>
<evidence type="ECO:0000313" key="2">
    <source>
        <dbReference type="EMBL" id="KIR42108.1"/>
    </source>
</evidence>
<dbReference type="OrthoDB" id="2638305at2759"/>
<gene>
    <name evidence="2" type="ORF">I313_02274</name>
</gene>
<protein>
    <submittedName>
        <fullName evidence="2">Uncharacterized protein</fullName>
    </submittedName>
</protein>
<proteinExistence type="predicted"/>
<organism evidence="2 3">
    <name type="scientific">Cryptococcus deuterogattii Ram5</name>
    <dbReference type="NCBI Taxonomy" id="1296110"/>
    <lineage>
        <taxon>Eukaryota</taxon>
        <taxon>Fungi</taxon>
        <taxon>Dikarya</taxon>
        <taxon>Basidiomycota</taxon>
        <taxon>Agaricomycotina</taxon>
        <taxon>Tremellomycetes</taxon>
        <taxon>Tremellales</taxon>
        <taxon>Cryptococcaceae</taxon>
        <taxon>Cryptococcus</taxon>
        <taxon>Cryptococcus gattii species complex</taxon>
    </lineage>
</organism>